<feature type="region of interest" description="Disordered" evidence="3">
    <location>
        <begin position="1"/>
        <end position="173"/>
    </location>
</feature>
<sequence>MSDQYRPHPHQPHRGDATPADAARNDAGPARSATGPTRGDADPWAAMGGPDTQSPWARPHRAVSNAQAPNGPVPDNRVPDGRALNSPTPNGPAPDTPVPNSPAPDSPAPDSPVPTAPFFIPGDYPPPAPGQQPWGGYPTQQGQASFGGGWTPPPPGPGQGGWGGGWGPAPQPPRRRRGPLLLVIGLALVVFTGALFGSIGVLLRPTMPGLAPPASGAASWGNYTPFMPNASPNDPGATVRPTAPSAEQTDASGDQIRGVAIVEAMLSVTEGSAGTGMVIGDSGIVLTNYHVVQGTNGTINVTIASTGSTYSAKVLGHDKANDVALLSLNGASGLPTVKIDADGVRAGDQVTSVGNTDGRRKIMAAPGEVLSTNESILTRDEGSTATNQLSGVYETSSRAMHGDSGGPTYDSQTEVIGLTTAGSADDGSQFATAYVVPIARALDIANKISRNEPSGTVQMGP</sequence>
<evidence type="ECO:0000256" key="3">
    <source>
        <dbReference type="SAM" id="MobiDB-lite"/>
    </source>
</evidence>
<dbReference type="GO" id="GO:0006508">
    <property type="term" value="P:proteolysis"/>
    <property type="evidence" value="ECO:0007669"/>
    <property type="project" value="UniProtKB-KW"/>
</dbReference>
<keyword evidence="4" id="KW-0472">Membrane</keyword>
<keyword evidence="4" id="KW-1133">Transmembrane helix</keyword>
<keyword evidence="4" id="KW-0812">Transmembrane</keyword>
<organism evidence="5">
    <name type="scientific">Propionibacterium freudenreichii</name>
    <dbReference type="NCBI Taxonomy" id="1744"/>
    <lineage>
        <taxon>Bacteria</taxon>
        <taxon>Bacillati</taxon>
        <taxon>Actinomycetota</taxon>
        <taxon>Actinomycetes</taxon>
        <taxon>Propionibacteriales</taxon>
        <taxon>Propionibacteriaceae</taxon>
        <taxon>Propionibacterium</taxon>
    </lineage>
</organism>
<evidence type="ECO:0000313" key="5">
    <source>
        <dbReference type="EMBL" id="SBN39709.1"/>
    </source>
</evidence>
<name>A0A2C6YLB8_9ACTN</name>
<feature type="region of interest" description="Disordered" evidence="3">
    <location>
        <begin position="226"/>
        <end position="253"/>
    </location>
</feature>
<evidence type="ECO:0000256" key="1">
    <source>
        <dbReference type="ARBA" id="ARBA00022670"/>
    </source>
</evidence>
<dbReference type="SUPFAM" id="SSF50494">
    <property type="entry name" value="Trypsin-like serine proteases"/>
    <property type="match status" value="1"/>
</dbReference>
<dbReference type="EMBL" id="LT576035">
    <property type="protein sequence ID" value="SBN39709.1"/>
    <property type="molecule type" value="Genomic_DNA"/>
</dbReference>
<dbReference type="PRINTS" id="PR00834">
    <property type="entry name" value="PROTEASES2C"/>
</dbReference>
<keyword evidence="2" id="KW-0378">Hydrolase</keyword>
<dbReference type="PANTHER" id="PTHR43343">
    <property type="entry name" value="PEPTIDASE S12"/>
    <property type="match status" value="1"/>
</dbReference>
<protein>
    <submittedName>
        <fullName evidence="5">Trypsin-like serine protease</fullName>
    </submittedName>
</protein>
<dbReference type="PANTHER" id="PTHR43343:SF3">
    <property type="entry name" value="PROTEASE DO-LIKE 8, CHLOROPLASTIC"/>
    <property type="match status" value="1"/>
</dbReference>
<accession>A0A2C6YLB8</accession>
<evidence type="ECO:0000256" key="2">
    <source>
        <dbReference type="ARBA" id="ARBA00022801"/>
    </source>
</evidence>
<dbReference type="Gene3D" id="2.40.10.120">
    <property type="match status" value="1"/>
</dbReference>
<proteinExistence type="predicted"/>
<gene>
    <name evidence="5" type="ORF">PFR_JS10_2066</name>
</gene>
<feature type="compositionally biased region" description="Gly residues" evidence="3">
    <location>
        <begin position="158"/>
        <end position="167"/>
    </location>
</feature>
<dbReference type="InterPro" id="IPR051201">
    <property type="entry name" value="Chloro_Bact_Ser_Proteases"/>
</dbReference>
<keyword evidence="1 5" id="KW-0645">Protease</keyword>
<dbReference type="AlphaFoldDB" id="A0A2C6YLB8"/>
<dbReference type="InterPro" id="IPR001940">
    <property type="entry name" value="Peptidase_S1C"/>
</dbReference>
<dbReference type="Pfam" id="PF13365">
    <property type="entry name" value="Trypsin_2"/>
    <property type="match status" value="1"/>
</dbReference>
<reference evidence="5" key="1">
    <citation type="submission" date="2016-05" db="EMBL/GenBank/DDBJ databases">
        <authorList>
            <person name="Lavstsen T."/>
            <person name="Jespersen J.S."/>
        </authorList>
    </citation>
    <scope>NUCLEOTIDE SEQUENCE</scope>
    <source>
        <strain evidence="5">PFRJS10</strain>
    </source>
</reference>
<feature type="transmembrane region" description="Helical" evidence="4">
    <location>
        <begin position="180"/>
        <end position="203"/>
    </location>
</feature>
<evidence type="ECO:0000256" key="4">
    <source>
        <dbReference type="SAM" id="Phobius"/>
    </source>
</evidence>
<dbReference type="InterPro" id="IPR009003">
    <property type="entry name" value="Peptidase_S1_PA"/>
</dbReference>
<dbReference type="GO" id="GO:0004252">
    <property type="term" value="F:serine-type endopeptidase activity"/>
    <property type="evidence" value="ECO:0007669"/>
    <property type="project" value="InterPro"/>
</dbReference>
<feature type="compositionally biased region" description="Pro residues" evidence="3">
    <location>
        <begin position="89"/>
        <end position="115"/>
    </location>
</feature>